<name>A0ABZ2LMR5_9BACT</name>
<evidence type="ECO:0000313" key="2">
    <source>
        <dbReference type="EMBL" id="WXB12184.1"/>
    </source>
</evidence>
<evidence type="ECO:0008006" key="4">
    <source>
        <dbReference type="Google" id="ProtNLM"/>
    </source>
</evidence>
<protein>
    <recommendedName>
        <fullName evidence="4">Porin</fullName>
    </recommendedName>
</protein>
<evidence type="ECO:0000313" key="3">
    <source>
        <dbReference type="Proteomes" id="UP001370348"/>
    </source>
</evidence>
<feature type="region of interest" description="Disordered" evidence="1">
    <location>
        <begin position="1"/>
        <end position="65"/>
    </location>
</feature>
<proteinExistence type="predicted"/>
<gene>
    <name evidence="2" type="ORF">LZC94_30560</name>
</gene>
<reference evidence="2 3" key="1">
    <citation type="submission" date="2021-12" db="EMBL/GenBank/DDBJ databases">
        <title>Discovery of the Pendulisporaceae a myxobacterial family with distinct sporulation behavior and unique specialized metabolism.</title>
        <authorList>
            <person name="Garcia R."/>
            <person name="Popoff A."/>
            <person name="Bader C.D."/>
            <person name="Loehr J."/>
            <person name="Walesch S."/>
            <person name="Walt C."/>
            <person name="Boldt J."/>
            <person name="Bunk B."/>
            <person name="Haeckl F.J.F.P.J."/>
            <person name="Gunesch A.P."/>
            <person name="Birkelbach J."/>
            <person name="Nuebel U."/>
            <person name="Pietschmann T."/>
            <person name="Bach T."/>
            <person name="Mueller R."/>
        </authorList>
    </citation>
    <scope>NUCLEOTIDE SEQUENCE [LARGE SCALE GENOMIC DNA]</scope>
    <source>
        <strain evidence="2 3">MSr11954</strain>
    </source>
</reference>
<dbReference type="Proteomes" id="UP001370348">
    <property type="component" value="Chromosome"/>
</dbReference>
<evidence type="ECO:0000256" key="1">
    <source>
        <dbReference type="SAM" id="MobiDB-lite"/>
    </source>
</evidence>
<feature type="compositionally biased region" description="Pro residues" evidence="1">
    <location>
        <begin position="10"/>
        <end position="40"/>
    </location>
</feature>
<dbReference type="EMBL" id="CP089984">
    <property type="protein sequence ID" value="WXB12184.1"/>
    <property type="molecule type" value="Genomic_DNA"/>
</dbReference>
<organism evidence="2 3">
    <name type="scientific">Pendulispora albinea</name>
    <dbReference type="NCBI Taxonomy" id="2741071"/>
    <lineage>
        <taxon>Bacteria</taxon>
        <taxon>Pseudomonadati</taxon>
        <taxon>Myxococcota</taxon>
        <taxon>Myxococcia</taxon>
        <taxon>Myxococcales</taxon>
        <taxon>Sorangiineae</taxon>
        <taxon>Pendulisporaceae</taxon>
        <taxon>Pendulispora</taxon>
    </lineage>
</organism>
<keyword evidence="3" id="KW-1185">Reference proteome</keyword>
<accession>A0ABZ2LMR5</accession>
<sequence>MAGAQTTPSPAEPPVPEAPAPSSPSSPSSPPPSPSPPTPPDMRRSGVAGASSTAQPPEEGDDLSMTFHSSRKADMQQFAEGSLQEIHIGGAKARYALNLFGDISLGAASRSEGGIKPDPAFAVGVFDMLFNADLNDTLLATSEVTFQYEPGAPLAELERLHIRWKPTKAFFLEAGRFHTDIGYWNVAYHHGKWLQLSIERPRLLLLHGGLLPVHWIGAQSGAHVPIGKANLSLIGSIGSARDLIGNPSVTSHNTHGAAFSAVNGGHVKLELAGIGAADLRLGVSGIYARIPAEDGFARPALPDQGIDEWIGNAYIAYPSVPLTFIAEGYLIEHRVSRGAIASRHPGETWRTYAAFAMLGYQIGRVTPYLRGEYIANKSNSNVRDPFYVPAESGHVANITLDVVEGTVGARIDTSMWSALKLEYRATGGAGTRSAPNENGKYPIIHAVTANWSFGL</sequence>
<dbReference type="RefSeq" id="WP_394821800.1">
    <property type="nucleotide sequence ID" value="NZ_CP089984.1"/>
</dbReference>